<dbReference type="InterPro" id="IPR018062">
    <property type="entry name" value="HTH_AraC-typ_CS"/>
</dbReference>
<dbReference type="PROSITE" id="PS01124">
    <property type="entry name" value="HTH_ARAC_FAMILY_2"/>
    <property type="match status" value="1"/>
</dbReference>
<dbReference type="Pfam" id="PF01965">
    <property type="entry name" value="DJ-1_PfpI"/>
    <property type="match status" value="1"/>
</dbReference>
<evidence type="ECO:0000259" key="4">
    <source>
        <dbReference type="PROSITE" id="PS01124"/>
    </source>
</evidence>
<reference evidence="5 6" key="1">
    <citation type="submission" date="2017-08" db="EMBL/GenBank/DDBJ databases">
        <authorList>
            <person name="de Groot N.N."/>
        </authorList>
    </citation>
    <scope>NUCLEOTIDE SEQUENCE [LARGE SCALE GENOMIC DNA]</scope>
    <source>
        <strain evidence="5 6">JC85</strain>
    </source>
</reference>
<feature type="domain" description="HTH araC/xylS-type" evidence="4">
    <location>
        <begin position="227"/>
        <end position="325"/>
    </location>
</feature>
<evidence type="ECO:0000313" key="5">
    <source>
        <dbReference type="EMBL" id="SOC35681.1"/>
    </source>
</evidence>
<dbReference type="AlphaFoldDB" id="A0A285U5Z4"/>
<evidence type="ECO:0000256" key="2">
    <source>
        <dbReference type="ARBA" id="ARBA00023125"/>
    </source>
</evidence>
<dbReference type="InterPro" id="IPR018060">
    <property type="entry name" value="HTH_AraC"/>
</dbReference>
<evidence type="ECO:0000313" key="6">
    <source>
        <dbReference type="Proteomes" id="UP000219167"/>
    </source>
</evidence>
<dbReference type="PRINTS" id="PR00032">
    <property type="entry name" value="HTHARAC"/>
</dbReference>
<sequence length="346" mass="38003">MGTAPESSFELRIAFILQNKFTLAAFSGFIDALRLAADDAAKSRQIRVGWDVYSLTGGQVAASCGVAVATMPGLPDPKGYDYVAICGGNSYADDTPAPALMQLIKLAHTQGVGLLGICTGSFALARAGLVDERRYCIHWNVMEAFKSRFPRAQISLDRIFIDEGDVITCAGSTAAIDLALYIIVRHCGSERARQVMRHMMMTSMRPASVPQAHFFQLPPDGTDTRVRKALHFMEQQLDQPPNNLAIARYCSISLRQLERLFRANLNQTLGQAFRSMRLNYGRYLLLGGSLSVMEIAHITGFADTAHFSREFRKAFGETPSAFRALSRRPSAEIGSEERGAVREAAI</sequence>
<keyword evidence="2" id="KW-0238">DNA-binding</keyword>
<dbReference type="PROSITE" id="PS00041">
    <property type="entry name" value="HTH_ARAC_FAMILY_1"/>
    <property type="match status" value="1"/>
</dbReference>
<keyword evidence="1" id="KW-0805">Transcription regulation</keyword>
<dbReference type="PANTHER" id="PTHR43130">
    <property type="entry name" value="ARAC-FAMILY TRANSCRIPTIONAL REGULATOR"/>
    <property type="match status" value="1"/>
</dbReference>
<dbReference type="SUPFAM" id="SSF52317">
    <property type="entry name" value="Class I glutamine amidotransferase-like"/>
    <property type="match status" value="1"/>
</dbReference>
<dbReference type="InterPro" id="IPR002818">
    <property type="entry name" value="DJ-1/PfpI"/>
</dbReference>
<evidence type="ECO:0000256" key="3">
    <source>
        <dbReference type="ARBA" id="ARBA00023163"/>
    </source>
</evidence>
<dbReference type="SUPFAM" id="SSF46689">
    <property type="entry name" value="Homeodomain-like"/>
    <property type="match status" value="2"/>
</dbReference>
<proteinExistence type="predicted"/>
<dbReference type="InterPro" id="IPR009057">
    <property type="entry name" value="Homeodomain-like_sf"/>
</dbReference>
<accession>A0A285U5Z4</accession>
<keyword evidence="3" id="KW-0804">Transcription</keyword>
<dbReference type="InterPro" id="IPR020449">
    <property type="entry name" value="Tscrpt_reg_AraC-type_HTH"/>
</dbReference>
<dbReference type="Gene3D" id="1.10.10.60">
    <property type="entry name" value="Homeodomain-like"/>
    <property type="match status" value="1"/>
</dbReference>
<dbReference type="GO" id="GO:0043565">
    <property type="term" value="F:sequence-specific DNA binding"/>
    <property type="evidence" value="ECO:0007669"/>
    <property type="project" value="InterPro"/>
</dbReference>
<name>A0A285U5Z4_9HYPH</name>
<dbReference type="PANTHER" id="PTHR43130:SF3">
    <property type="entry name" value="HTH-TYPE TRANSCRIPTIONAL REGULATOR RV1931C"/>
    <property type="match status" value="1"/>
</dbReference>
<dbReference type="EMBL" id="OBQD01000002">
    <property type="protein sequence ID" value="SOC35681.1"/>
    <property type="molecule type" value="Genomic_DNA"/>
</dbReference>
<dbReference type="Gene3D" id="3.40.50.880">
    <property type="match status" value="1"/>
</dbReference>
<dbReference type="GO" id="GO:0003700">
    <property type="term" value="F:DNA-binding transcription factor activity"/>
    <property type="evidence" value="ECO:0007669"/>
    <property type="project" value="InterPro"/>
</dbReference>
<dbReference type="Pfam" id="PF12833">
    <property type="entry name" value="HTH_18"/>
    <property type="match status" value="1"/>
</dbReference>
<dbReference type="RefSeq" id="WP_097136119.1">
    <property type="nucleotide sequence ID" value="NZ_OBQD01000002.1"/>
</dbReference>
<dbReference type="CDD" id="cd03136">
    <property type="entry name" value="GATase1_AraC_ArgR_like"/>
    <property type="match status" value="1"/>
</dbReference>
<evidence type="ECO:0000256" key="1">
    <source>
        <dbReference type="ARBA" id="ARBA00023015"/>
    </source>
</evidence>
<dbReference type="SMART" id="SM00342">
    <property type="entry name" value="HTH_ARAC"/>
    <property type="match status" value="1"/>
</dbReference>
<dbReference type="InterPro" id="IPR052158">
    <property type="entry name" value="INH-QAR"/>
</dbReference>
<organism evidence="5 6">
    <name type="scientific">Rhizobium subbaraonis</name>
    <dbReference type="NCBI Taxonomy" id="908946"/>
    <lineage>
        <taxon>Bacteria</taxon>
        <taxon>Pseudomonadati</taxon>
        <taxon>Pseudomonadota</taxon>
        <taxon>Alphaproteobacteria</taxon>
        <taxon>Hyphomicrobiales</taxon>
        <taxon>Rhizobiaceae</taxon>
        <taxon>Rhizobium/Agrobacterium group</taxon>
        <taxon>Rhizobium</taxon>
    </lineage>
</organism>
<dbReference type="Proteomes" id="UP000219167">
    <property type="component" value="Unassembled WGS sequence"/>
</dbReference>
<protein>
    <submittedName>
        <fullName evidence="5">AraC family transcriptional regulator with amidase-like domain</fullName>
    </submittedName>
</protein>
<keyword evidence="6" id="KW-1185">Reference proteome</keyword>
<dbReference type="OrthoDB" id="9793400at2"/>
<dbReference type="InterPro" id="IPR029062">
    <property type="entry name" value="Class_I_gatase-like"/>
</dbReference>
<gene>
    <name evidence="5" type="ORF">SAMN05892877_10217</name>
</gene>